<evidence type="ECO:0000256" key="3">
    <source>
        <dbReference type="ARBA" id="ARBA00022676"/>
    </source>
</evidence>
<keyword evidence="6" id="KW-0448">Lipopolysaccharide biosynthesis</keyword>
<keyword evidence="8 9" id="KW-0472">Membrane</keyword>
<dbReference type="eggNOG" id="COG0463">
    <property type="taxonomic scope" value="Bacteria"/>
</dbReference>
<dbReference type="PANTHER" id="PTHR48090:SF3">
    <property type="entry name" value="UNDECAPRENYL-PHOSPHATE 4-DEOXY-4-FORMAMIDO-L-ARABINOSE TRANSFERASE"/>
    <property type="match status" value="1"/>
</dbReference>
<dbReference type="EMBL" id="CP002666">
    <property type="protein sequence ID" value="AEE46622.1"/>
    <property type="molecule type" value="Genomic_DNA"/>
</dbReference>
<name>F4H4E6_CELFA</name>
<feature type="domain" description="Glycosyltransferase 2-like" evidence="10">
    <location>
        <begin position="22"/>
        <end position="161"/>
    </location>
</feature>
<keyword evidence="5 9" id="KW-0812">Transmembrane</keyword>
<dbReference type="Proteomes" id="UP000008460">
    <property type="component" value="Chromosome"/>
</dbReference>
<evidence type="ECO:0000256" key="7">
    <source>
        <dbReference type="ARBA" id="ARBA00022989"/>
    </source>
</evidence>
<evidence type="ECO:0000256" key="5">
    <source>
        <dbReference type="ARBA" id="ARBA00022692"/>
    </source>
</evidence>
<keyword evidence="3" id="KW-0328">Glycosyltransferase</keyword>
<dbReference type="GO" id="GO:0099621">
    <property type="term" value="F:undecaprenyl-phosphate 4-deoxy-4-formamido-L-arabinose transferase activity"/>
    <property type="evidence" value="ECO:0007669"/>
    <property type="project" value="TreeGrafter"/>
</dbReference>
<evidence type="ECO:0000256" key="9">
    <source>
        <dbReference type="SAM" id="Phobius"/>
    </source>
</evidence>
<dbReference type="Gene3D" id="3.90.550.10">
    <property type="entry name" value="Spore Coat Polysaccharide Biosynthesis Protein SpsA, Chain A"/>
    <property type="match status" value="1"/>
</dbReference>
<evidence type="ECO:0000313" key="11">
    <source>
        <dbReference type="EMBL" id="AEE46622.1"/>
    </source>
</evidence>
<keyword evidence="12" id="KW-1185">Reference proteome</keyword>
<organism evidence="11 12">
    <name type="scientific">Cellulomonas fimi (strain ATCC 484 / DSM 20113 / JCM 1341 / CCUG 24087 / LMG 16345 / NBRC 15513 / NCIMB 8980 / NCTC 7547 / NRS-133)</name>
    <dbReference type="NCBI Taxonomy" id="590998"/>
    <lineage>
        <taxon>Bacteria</taxon>
        <taxon>Bacillati</taxon>
        <taxon>Actinomycetota</taxon>
        <taxon>Actinomycetes</taxon>
        <taxon>Micrococcales</taxon>
        <taxon>Cellulomonadaceae</taxon>
        <taxon>Cellulomonas</taxon>
    </lineage>
</organism>
<dbReference type="AlphaFoldDB" id="F4H4E6"/>
<evidence type="ECO:0000256" key="1">
    <source>
        <dbReference type="ARBA" id="ARBA00006739"/>
    </source>
</evidence>
<keyword evidence="4 11" id="KW-0808">Transferase</keyword>
<gene>
    <name evidence="11" type="ordered locus">Celf_2496</name>
</gene>
<dbReference type="RefSeq" id="WP_013771648.1">
    <property type="nucleotide sequence ID" value="NC_015514.1"/>
</dbReference>
<dbReference type="STRING" id="590998.Celf_2496"/>
<evidence type="ECO:0000256" key="6">
    <source>
        <dbReference type="ARBA" id="ARBA00022985"/>
    </source>
</evidence>
<dbReference type="GO" id="GO:0005886">
    <property type="term" value="C:plasma membrane"/>
    <property type="evidence" value="ECO:0007669"/>
    <property type="project" value="TreeGrafter"/>
</dbReference>
<evidence type="ECO:0000256" key="8">
    <source>
        <dbReference type="ARBA" id="ARBA00023136"/>
    </source>
</evidence>
<dbReference type="GO" id="GO:0009103">
    <property type="term" value="P:lipopolysaccharide biosynthetic process"/>
    <property type="evidence" value="ECO:0007669"/>
    <property type="project" value="UniProtKB-KW"/>
</dbReference>
<keyword evidence="7 9" id="KW-1133">Transmembrane helix</keyword>
<dbReference type="KEGG" id="cfi:Celf_2496"/>
<keyword evidence="2" id="KW-1003">Cell membrane</keyword>
<dbReference type="PANTHER" id="PTHR48090">
    <property type="entry name" value="UNDECAPRENYL-PHOSPHATE 4-DEOXY-4-FORMAMIDO-L-ARABINOSE TRANSFERASE-RELATED"/>
    <property type="match status" value="1"/>
</dbReference>
<sequence length="343" mass="36228">MTGPAEAPSAVETPTADPAQISVVIPVYRGADTLARVVEELAPLATPFVSPGGRPLVVAEVVLVWDNGPDDSDAVIRDLAAAHPWVRPVWLSRNFGQHPATVAGIAVTRGDWVVTMDEDGQHDPADVARLVDTAYDQRAALVYAQPTNAAPHSAFRNLASRLTKGVVLRALTGPSAVPFHSFRAIHGEHARAVAAYCGPGVYLDIALAWVIGATATCPTALRTEGREAAGYSLRRLLSHFWRLVLSTGNRPLRLVSGLGVLTAALGLVYAVVLVVQRIVGTTDVAGWTTIVVVVLLVGGVTLLSLGVIAEYVGMAAGMSMGKPLYVAMSDSFVRVRRDGPRAR</sequence>
<reference evidence="11 12" key="1">
    <citation type="submission" date="2011-04" db="EMBL/GenBank/DDBJ databases">
        <title>Complete sequence of Cellulomonas fimi ATCC 484.</title>
        <authorList>
            <consortium name="US DOE Joint Genome Institute"/>
            <person name="Lucas S."/>
            <person name="Han J."/>
            <person name="Lapidus A."/>
            <person name="Cheng J.-F."/>
            <person name="Goodwin L."/>
            <person name="Pitluck S."/>
            <person name="Peters L."/>
            <person name="Chertkov O."/>
            <person name="Detter J.C."/>
            <person name="Han C."/>
            <person name="Tapia R."/>
            <person name="Land M."/>
            <person name="Hauser L."/>
            <person name="Kyrpides N."/>
            <person name="Ivanova N."/>
            <person name="Ovchinnikova G."/>
            <person name="Pagani I."/>
            <person name="Mead D."/>
            <person name="Brumm P."/>
            <person name="Woyke T."/>
        </authorList>
    </citation>
    <scope>NUCLEOTIDE SEQUENCE [LARGE SCALE GENOMIC DNA]</scope>
    <source>
        <strain evidence="12">ATCC 484 / DSM 20113 / JCM 1341 / NBRC 15513 / NCIMB 8980 / NCTC 7547</strain>
    </source>
</reference>
<dbReference type="InterPro" id="IPR001173">
    <property type="entry name" value="Glyco_trans_2-like"/>
</dbReference>
<dbReference type="InterPro" id="IPR050256">
    <property type="entry name" value="Glycosyltransferase_2"/>
</dbReference>
<proteinExistence type="inferred from homology"/>
<dbReference type="InterPro" id="IPR029044">
    <property type="entry name" value="Nucleotide-diphossugar_trans"/>
</dbReference>
<feature type="transmembrane region" description="Helical" evidence="9">
    <location>
        <begin position="287"/>
        <end position="312"/>
    </location>
</feature>
<evidence type="ECO:0000256" key="2">
    <source>
        <dbReference type="ARBA" id="ARBA00022475"/>
    </source>
</evidence>
<dbReference type="HOGENOM" id="CLU_033536_0_0_11"/>
<accession>F4H4E6</accession>
<evidence type="ECO:0000313" key="12">
    <source>
        <dbReference type="Proteomes" id="UP000008460"/>
    </source>
</evidence>
<dbReference type="SUPFAM" id="SSF53448">
    <property type="entry name" value="Nucleotide-diphospho-sugar transferases"/>
    <property type="match status" value="1"/>
</dbReference>
<comment type="similarity">
    <text evidence="1">Belongs to the glycosyltransferase 2 family.</text>
</comment>
<feature type="transmembrane region" description="Helical" evidence="9">
    <location>
        <begin position="252"/>
        <end position="275"/>
    </location>
</feature>
<protein>
    <submittedName>
        <fullName evidence="11">Glycosyl transferase family 2</fullName>
    </submittedName>
</protein>
<evidence type="ECO:0000259" key="10">
    <source>
        <dbReference type="Pfam" id="PF00535"/>
    </source>
</evidence>
<evidence type="ECO:0000256" key="4">
    <source>
        <dbReference type="ARBA" id="ARBA00022679"/>
    </source>
</evidence>
<dbReference type="Pfam" id="PF00535">
    <property type="entry name" value="Glycos_transf_2"/>
    <property type="match status" value="1"/>
</dbReference>